<gene>
    <name evidence="1" type="ORF">HAN_2g312</name>
</gene>
<dbReference type="Proteomes" id="UP000243127">
    <property type="component" value="Nucleomorph 2"/>
</dbReference>
<name>A9BKX5_HEMAN</name>
<organism evidence="1 2">
    <name type="scientific">Hemiselmis andersenii</name>
    <name type="common">Cryptophyte alga</name>
    <dbReference type="NCBI Taxonomy" id="464988"/>
    <lineage>
        <taxon>Eukaryota</taxon>
        <taxon>Cryptophyceae</taxon>
        <taxon>Cryptomonadales</taxon>
        <taxon>Hemiselmidaceae</taxon>
        <taxon>Hemiselmis</taxon>
    </lineage>
</organism>
<sequence>MQFCTDQSGKYLAKINGKKSFRILGIDFEKFTQYSFPEISFLKTSNKIFVKSWNQKKNKKSKKGFGEEKYLVFFFLSLKNSILILDSRKKKGIKIEIKKSESFCNFENMAFFFSYPTLFFLDLLSGEFFRTIDLGNIFSDKIHSKIENSYNGKFLFILNKSLMIIESKTGVFLKEISTKVGFIYFFGLSRKEFLIIGEKKKRLNLWEIKKNYFYPFLIRGFSLKKKGKLKYIIQSNFSLQLVLKKEKALISFFFKEIKKKKKDIVFSKILKIKKEIQFFDLLKNYYICLFSNFNEKIFPITFWNNNNKKIVAISKKPKMYSKESFWKNPNLYTKTRIKKRVIRTVLMKKFSCKKKYFFFKIKYKIFKKKTNQDFFFQKNFSQDFGFFFQNKISQKTLKSLRFLIPLKNSDFLSLHKNNFLESILNFFIKKIFIKKDFFKTFLPSLEELFHNFFVFMSRNEFLKKKIFKKIKIYLKNLKSEYFFFSFLGRLNILLNETALFDHNEQNNDFLNK</sequence>
<dbReference type="AlphaFoldDB" id="A9BKX5"/>
<dbReference type="RefSeq" id="XP_001712455.1">
    <property type="nucleotide sequence ID" value="XM_001712403.1"/>
</dbReference>
<proteinExistence type="predicted"/>
<accession>A9BKX5</accession>
<evidence type="ECO:0000313" key="1">
    <source>
        <dbReference type="EMBL" id="ABW98130.1"/>
    </source>
</evidence>
<geneLocation type="nucleomorph" evidence="1"/>
<dbReference type="EMBL" id="CP000882">
    <property type="protein sequence ID" value="ABW98130.1"/>
    <property type="molecule type" value="Genomic_DNA"/>
</dbReference>
<evidence type="ECO:0000313" key="2">
    <source>
        <dbReference type="Proteomes" id="UP000243127"/>
    </source>
</evidence>
<protein>
    <submittedName>
        <fullName evidence="1">Uncharacterized protein</fullName>
    </submittedName>
</protein>
<reference evidence="1 2" key="1">
    <citation type="journal article" date="2007" name="Proc. Natl. Acad. Sci. U.S.A.">
        <title>Nucleomorph genome of Hemiselmis andersenii reveals complete intron loss and compaction as a driver of protein structure and function.</title>
        <authorList>
            <person name="Lane C.E."/>
            <person name="van den Heuvel K."/>
            <person name="Kozera C."/>
            <person name="Curtis B.A."/>
            <person name="Parsons B.J."/>
            <person name="Bowman S."/>
            <person name="Archibald J.M."/>
        </authorList>
    </citation>
    <scope>NUCLEOTIDE SEQUENCE [LARGE SCALE GENOMIC DNA]</scope>
    <source>
        <strain evidence="1 2">CCMP644</strain>
    </source>
</reference>
<keyword evidence="1" id="KW-0542">Nucleomorph</keyword>
<dbReference type="GeneID" id="5739394"/>